<gene>
    <name evidence="2" type="ORF">AN1_LOCUS26767</name>
</gene>
<sequence length="385" mass="43893">MGDDEARSWIRGDETAKQMLSRVLKDRAFLLIPPLHRVPLRAGNVVEITGASTSAKTQILIQAAISCILPKTWNGIHYGGLGKLVLFLDLDCRFDVLRLSQMLKHRLLQANWLGNGAWWQLEESNVKSCKSAEEKTKTVFDEELYASCMKRFLYVRCYDSLELLSSLKTLHYRIQQQEACGSQVGVLMIDSIGAFHWTDRLSSSLALETHNRKSLSLTNVVETIVQELKKLLLVHSLVVLATKGTIYEEKYPANENNRKVSSNDHFSGNVASKAQQPPFREFMPSSWQAFVTHKIIIRKSADYQSLQTGQQNLLAYSLEWLQPQLSRIDRFIVDDLLAKQHVAKIARCKVYYNYLHLKEENSGQQKVLQGVGVVKCLWILDEIKQ</sequence>
<name>A0A654GDZ7_ARATH</name>
<dbReference type="GO" id="GO:0000724">
    <property type="term" value="P:double-strand break repair via homologous recombination"/>
    <property type="evidence" value="ECO:0007669"/>
    <property type="project" value="InterPro"/>
</dbReference>
<dbReference type="GO" id="GO:0003677">
    <property type="term" value="F:DNA binding"/>
    <property type="evidence" value="ECO:0007669"/>
    <property type="project" value="InterPro"/>
</dbReference>
<proteinExistence type="predicted"/>
<dbReference type="GO" id="GO:0005657">
    <property type="term" value="C:replication fork"/>
    <property type="evidence" value="ECO:0007669"/>
    <property type="project" value="InterPro"/>
</dbReference>
<protein>
    <recommendedName>
        <fullName evidence="1">RecA family profile 1 domain-containing protein</fullName>
    </recommendedName>
</protein>
<evidence type="ECO:0000313" key="2">
    <source>
        <dbReference type="EMBL" id="VYS71390.1"/>
    </source>
</evidence>
<dbReference type="AlphaFoldDB" id="A0A654GDZ7"/>
<feature type="domain" description="RecA family profile 1" evidence="1">
    <location>
        <begin position="20"/>
        <end position="246"/>
    </location>
</feature>
<evidence type="ECO:0000259" key="1">
    <source>
        <dbReference type="PROSITE" id="PS50162"/>
    </source>
</evidence>
<dbReference type="FunFam" id="3.40.50.300:FF:003575">
    <property type="entry name" value="Homolog of X-ray repair cross complementing 2 (XRCC2)"/>
    <property type="match status" value="1"/>
</dbReference>
<dbReference type="Gene3D" id="3.40.50.300">
    <property type="entry name" value="P-loop containing nucleotide triphosphate hydrolases"/>
    <property type="match status" value="1"/>
</dbReference>
<dbReference type="Proteomes" id="UP000426265">
    <property type="component" value="Unassembled WGS sequence"/>
</dbReference>
<dbReference type="EMBL" id="CACRSJ010000110">
    <property type="protein sequence ID" value="VYS71390.1"/>
    <property type="molecule type" value="Genomic_DNA"/>
</dbReference>
<dbReference type="InterPro" id="IPR020588">
    <property type="entry name" value="RecA_ATP-bd"/>
</dbReference>
<dbReference type="GO" id="GO:0140664">
    <property type="term" value="F:ATP-dependent DNA damage sensor activity"/>
    <property type="evidence" value="ECO:0007669"/>
    <property type="project" value="InterPro"/>
</dbReference>
<dbReference type="GO" id="GO:0005524">
    <property type="term" value="F:ATP binding"/>
    <property type="evidence" value="ECO:0007669"/>
    <property type="project" value="InterPro"/>
</dbReference>
<dbReference type="PANTHER" id="PTHR46644:SF2">
    <property type="entry name" value="DNA REPAIR PROTEIN XRCC2"/>
    <property type="match status" value="1"/>
</dbReference>
<dbReference type="CDD" id="cd19490">
    <property type="entry name" value="XRCC2"/>
    <property type="match status" value="1"/>
</dbReference>
<dbReference type="PANTHER" id="PTHR46644">
    <property type="entry name" value="DNA REPAIR PROTEIN XRCC2"/>
    <property type="match status" value="1"/>
</dbReference>
<dbReference type="PROSITE" id="PS50162">
    <property type="entry name" value="RECA_2"/>
    <property type="match status" value="1"/>
</dbReference>
<dbReference type="ExpressionAtlas" id="A0A654GDZ7">
    <property type="expression patterns" value="baseline and differential"/>
</dbReference>
<dbReference type="GO" id="GO:0033063">
    <property type="term" value="C:Rad51B-Rad51C-Rad51D-XRCC2 complex"/>
    <property type="evidence" value="ECO:0007669"/>
    <property type="project" value="InterPro"/>
</dbReference>
<dbReference type="SUPFAM" id="SSF52540">
    <property type="entry name" value="P-loop containing nucleoside triphosphate hydrolases"/>
    <property type="match status" value="1"/>
</dbReference>
<evidence type="ECO:0000313" key="3">
    <source>
        <dbReference type="Proteomes" id="UP000426265"/>
    </source>
</evidence>
<accession>A0A654GDZ7</accession>
<dbReference type="InterPro" id="IPR030547">
    <property type="entry name" value="XRCC2"/>
</dbReference>
<dbReference type="InterPro" id="IPR027417">
    <property type="entry name" value="P-loop_NTPase"/>
</dbReference>
<reference evidence="2 3" key="1">
    <citation type="submission" date="2019-11" db="EMBL/GenBank/DDBJ databases">
        <authorList>
            <person name="Jiao W.-B."/>
            <person name="Schneeberger K."/>
        </authorList>
    </citation>
    <scope>NUCLEOTIDE SEQUENCE [LARGE SCALE GENOMIC DNA]</scope>
    <source>
        <strain evidence="3">cv. An-1</strain>
    </source>
</reference>
<organism evidence="2 3">
    <name type="scientific">Arabidopsis thaliana</name>
    <name type="common">Mouse-ear cress</name>
    <dbReference type="NCBI Taxonomy" id="3702"/>
    <lineage>
        <taxon>Eukaryota</taxon>
        <taxon>Viridiplantae</taxon>
        <taxon>Streptophyta</taxon>
        <taxon>Embryophyta</taxon>
        <taxon>Tracheophyta</taxon>
        <taxon>Spermatophyta</taxon>
        <taxon>Magnoliopsida</taxon>
        <taxon>eudicotyledons</taxon>
        <taxon>Gunneridae</taxon>
        <taxon>Pentapetalae</taxon>
        <taxon>rosids</taxon>
        <taxon>malvids</taxon>
        <taxon>Brassicales</taxon>
        <taxon>Brassicaceae</taxon>
        <taxon>Camelineae</taxon>
        <taxon>Arabidopsis</taxon>
    </lineage>
</organism>